<reference evidence="2 3" key="1">
    <citation type="submission" date="2017-04" db="EMBL/GenBank/DDBJ databases">
        <title>Complete genome of Campylobacter concisus ATCC 33237T and draft genomes for an additional eight well characterized C. concisus strains.</title>
        <authorList>
            <person name="Cornelius A.J."/>
            <person name="Miller W.G."/>
            <person name="Lastovica A.J."/>
            <person name="On S.L."/>
            <person name="French N.P."/>
            <person name="Vandenberg O."/>
            <person name="Biggs P.J."/>
        </authorList>
    </citation>
    <scope>NUCLEOTIDE SEQUENCE [LARGE SCALE GENOMIC DNA]</scope>
    <source>
        <strain evidence="2 3">CCUG 19995</strain>
    </source>
</reference>
<name>A0A1Y5MKX8_9BACT</name>
<dbReference type="EMBL" id="NDYN01000010">
    <property type="protein sequence ID" value="OUT06889.1"/>
    <property type="molecule type" value="Genomic_DNA"/>
</dbReference>
<accession>A0A1Y5MKX8</accession>
<organism evidence="2 3">
    <name type="scientific">Campylobacter concisus</name>
    <dbReference type="NCBI Taxonomy" id="199"/>
    <lineage>
        <taxon>Bacteria</taxon>
        <taxon>Pseudomonadati</taxon>
        <taxon>Campylobacterota</taxon>
        <taxon>Epsilonproteobacteria</taxon>
        <taxon>Campylobacterales</taxon>
        <taxon>Campylobacteraceae</taxon>
        <taxon>Campylobacter</taxon>
    </lineage>
</organism>
<evidence type="ECO:0000313" key="3">
    <source>
        <dbReference type="Proteomes" id="UP000196317"/>
    </source>
</evidence>
<gene>
    <name evidence="2" type="ORF">B9N65_01000</name>
    <name evidence="1" type="ORF">B9N65_09925</name>
</gene>
<dbReference type="EMBL" id="NDYN01000001">
    <property type="protein sequence ID" value="OUT08947.1"/>
    <property type="molecule type" value="Genomic_DNA"/>
</dbReference>
<dbReference type="Pfam" id="PF07087">
    <property type="entry name" value="DUF1353"/>
    <property type="match status" value="1"/>
</dbReference>
<comment type="caution">
    <text evidence="2">The sequence shown here is derived from an EMBL/GenBank/DDBJ whole genome shotgun (WGS) entry which is preliminary data.</text>
</comment>
<sequence>MVNRPILKPVGKYQFELVENYRYRDIVIPKGYITDGASVPRIFWSIFPPNKAEYLSAAIVHDYLTDIVIEKKSITFRSADNTFKEMLIDLNVNKIEVTVLYWSVRLYHLLRYGD</sequence>
<evidence type="ECO:0008006" key="4">
    <source>
        <dbReference type="Google" id="ProtNLM"/>
    </source>
</evidence>
<evidence type="ECO:0000313" key="1">
    <source>
        <dbReference type="EMBL" id="OUT06889.1"/>
    </source>
</evidence>
<dbReference type="RefSeq" id="WP_087582444.1">
    <property type="nucleotide sequence ID" value="NZ_NDYN01000001.1"/>
</dbReference>
<evidence type="ECO:0000313" key="2">
    <source>
        <dbReference type="EMBL" id="OUT08947.1"/>
    </source>
</evidence>
<dbReference type="AlphaFoldDB" id="A0A1Y5MKX8"/>
<dbReference type="Proteomes" id="UP000196317">
    <property type="component" value="Unassembled WGS sequence"/>
</dbReference>
<protein>
    <recommendedName>
        <fullName evidence="4">DUF1353 domain-containing protein</fullName>
    </recommendedName>
</protein>
<dbReference type="InterPro" id="IPR010767">
    <property type="entry name" value="Phage_CGC-2007_Cje0229"/>
</dbReference>
<proteinExistence type="predicted"/>